<evidence type="ECO:0000259" key="1">
    <source>
        <dbReference type="Pfam" id="PF06114"/>
    </source>
</evidence>
<dbReference type="Pfam" id="PF06114">
    <property type="entry name" value="Peptidase_M78"/>
    <property type="match status" value="1"/>
</dbReference>
<organism evidence="2 3">
    <name type="scientific">Clostridium neonatale</name>
    <dbReference type="NCBI Taxonomy" id="137838"/>
    <lineage>
        <taxon>Bacteria</taxon>
        <taxon>Bacillati</taxon>
        <taxon>Bacillota</taxon>
        <taxon>Clostridia</taxon>
        <taxon>Eubacteriales</taxon>
        <taxon>Clostridiaceae</taxon>
        <taxon>Clostridium</taxon>
    </lineage>
</organism>
<proteinExistence type="predicted"/>
<dbReference type="InterPro" id="IPR010359">
    <property type="entry name" value="IrrE_HExxH"/>
</dbReference>
<dbReference type="EMBL" id="CAKJVE010000004">
    <property type="protein sequence ID" value="CAG9709254.1"/>
    <property type="molecule type" value="Genomic_DNA"/>
</dbReference>
<accession>A0AA86JJT3</accession>
<protein>
    <recommendedName>
        <fullName evidence="1">IrrE N-terminal-like domain-containing protein</fullName>
    </recommendedName>
</protein>
<sequence>MNGNLRKDDYMLEEYLNKLIKNQIYPRKYNAILDNISLQQENINANEIIDYINQYIDKSELICLWDLYLQLKNMDLIKQENINVVNEEIVKKYNGIRDENVKYYILGYLVQNNLLNDEIKQDEIYKNYFVREEENLVKSIIEATKACSPQSATFMKLWCEQIDEKTNIFKVGELLREIFINNNQYKYNFNIVSNEILKLMKNEEFNEYKHMKDLEFLLSVYQDTDFINDYVIENVIPKINSFMCRINSKSLNNIFNELADTIHFNRLANKIIDKNKYRSYQLGAGVKAAARGGNYTYNDFEKLNNYFKKILKTNKLINKDKLNFKFNYTACDILKMTNQGNSNNVDLKRIIEQLNIQYYETEFENILDGFSFKLVEQGKAAIIINKNSIDVRKKFTIAHELGHICSNIKQNDNFDNLLNIHLYQEGEKSANKFAGELLIPNDYLEEFQKRDLDIYRVQEVSTLFNVSIEAAAIRIINSINGSYCFTVYKNNRLHYRVNSQYVRDIEINDDIEGFIISNDEAMNKWVRNAQISMIKKNNLKFIILNYKYD</sequence>
<name>A0AA86JJT3_9CLOT</name>
<dbReference type="Proteomes" id="UP000789738">
    <property type="component" value="Unassembled WGS sequence"/>
</dbReference>
<dbReference type="PANTHER" id="PTHR43236">
    <property type="entry name" value="ANTITOXIN HIGA1"/>
    <property type="match status" value="1"/>
</dbReference>
<evidence type="ECO:0000313" key="2">
    <source>
        <dbReference type="EMBL" id="CAG9709254.1"/>
    </source>
</evidence>
<reference evidence="2" key="1">
    <citation type="submission" date="2021-10" db="EMBL/GenBank/DDBJ databases">
        <authorList>
            <person name="Mesa V."/>
        </authorList>
    </citation>
    <scope>NUCLEOTIDE SEQUENCE</scope>
    <source>
        <strain evidence="2">CC3_PB</strain>
    </source>
</reference>
<dbReference type="Gene3D" id="1.10.10.2910">
    <property type="match status" value="1"/>
</dbReference>
<feature type="domain" description="IrrE N-terminal-like" evidence="1">
    <location>
        <begin position="369"/>
        <end position="475"/>
    </location>
</feature>
<dbReference type="InterPro" id="IPR052345">
    <property type="entry name" value="Rad_response_metalloprotease"/>
</dbReference>
<comment type="caution">
    <text evidence="2">The sequence shown here is derived from an EMBL/GenBank/DDBJ whole genome shotgun (WGS) entry which is preliminary data.</text>
</comment>
<dbReference type="RefSeq" id="WP_316373705.1">
    <property type="nucleotide sequence ID" value="NZ_CAKJVE010000004.1"/>
</dbReference>
<evidence type="ECO:0000313" key="3">
    <source>
        <dbReference type="Proteomes" id="UP000789738"/>
    </source>
</evidence>
<gene>
    <name evidence="2" type="ORF">CNEO_44102</name>
</gene>
<dbReference type="PANTHER" id="PTHR43236:SF1">
    <property type="entry name" value="BLL7220 PROTEIN"/>
    <property type="match status" value="1"/>
</dbReference>
<dbReference type="AlphaFoldDB" id="A0AA86JJT3"/>